<dbReference type="NCBIfam" id="NF005560">
    <property type="entry name" value="PRK07233.1"/>
    <property type="match status" value="1"/>
</dbReference>
<dbReference type="Gene3D" id="1.10.3110.10">
    <property type="entry name" value="protoporphyrinogen ix oxidase, domain 3"/>
    <property type="match status" value="1"/>
</dbReference>
<comment type="caution">
    <text evidence="2">The sequence shown here is derived from an EMBL/GenBank/DDBJ whole genome shotgun (WGS) entry which is preliminary data.</text>
</comment>
<dbReference type="PANTHER" id="PTHR42923">
    <property type="entry name" value="PROTOPORPHYRINOGEN OXIDASE"/>
    <property type="match status" value="1"/>
</dbReference>
<sequence>MKIAIVGAGIAGLSAAYDLAQRGHRVRVVEADAVAGGLAAGFRDPRWDWPLERFYHHIFQTDTAIIKLTEEIGFSRQLFFRSAVTAQWWQDRPYALDGVVPVLRFPGIPFPDRVRFGAAIAYLKYVTNNWQSLERTTAAKWTQRWMGNPAYTTLIRPLLEGKFAAHADEVNMAWLWSRFKARSFKLGYYEGGFQGFVDALQRSVEARGVQVDLKTPASAVRQREDGQWELITPGKPAEVYDRLLVTGSPQLLSQLAPQLPSSYLGQLKQLRSMGAVVLTLALHKKLLDKVYWLMPPKSDFPFLALVEHTNFIDARHYGGDHLVYCGDYLDPDHEFFRLSEDELLQRFLPYLKRINPAFEPSWVRAHWLHREAYAQPIVPINQSRNIPPFATPLNGLYWASMSQVYPWDRGTNFAVDLGRRVAAEMG</sequence>
<organism evidence="2 3">
    <name type="scientific">Oscillochloris trichoides DG-6</name>
    <dbReference type="NCBI Taxonomy" id="765420"/>
    <lineage>
        <taxon>Bacteria</taxon>
        <taxon>Bacillati</taxon>
        <taxon>Chloroflexota</taxon>
        <taxon>Chloroflexia</taxon>
        <taxon>Chloroflexales</taxon>
        <taxon>Chloroflexineae</taxon>
        <taxon>Oscillochloridaceae</taxon>
        <taxon>Oscillochloris</taxon>
    </lineage>
</organism>
<name>E1IGY1_9CHLR</name>
<evidence type="ECO:0000259" key="1">
    <source>
        <dbReference type="Pfam" id="PF01593"/>
    </source>
</evidence>
<dbReference type="Gene3D" id="3.50.50.60">
    <property type="entry name" value="FAD/NAD(P)-binding domain"/>
    <property type="match status" value="1"/>
</dbReference>
<dbReference type="OrthoDB" id="9803192at2"/>
<dbReference type="InterPro" id="IPR050464">
    <property type="entry name" value="Zeta_carotene_desat/Oxidored"/>
</dbReference>
<dbReference type="Proteomes" id="UP000054010">
    <property type="component" value="Unassembled WGS sequence"/>
</dbReference>
<dbReference type="InterPro" id="IPR036188">
    <property type="entry name" value="FAD/NAD-bd_sf"/>
</dbReference>
<dbReference type="HOGENOM" id="CLU_051347_0_0_0"/>
<dbReference type="InterPro" id="IPR002937">
    <property type="entry name" value="Amino_oxidase"/>
</dbReference>
<accession>E1IGY1</accession>
<dbReference type="EMBL" id="ADVR01000112">
    <property type="protein sequence ID" value="EFO79456.1"/>
    <property type="molecule type" value="Genomic_DNA"/>
</dbReference>
<dbReference type="AlphaFoldDB" id="E1IGY1"/>
<dbReference type="PRINTS" id="PR00419">
    <property type="entry name" value="ADXRDTASE"/>
</dbReference>
<protein>
    <recommendedName>
        <fullName evidence="1">Amine oxidase domain-containing protein</fullName>
    </recommendedName>
</protein>
<reference evidence="2 3" key="1">
    <citation type="journal article" date="2011" name="J. Bacteriol.">
        <title>Draft genome sequence of the anoxygenic filamentous phototrophic bacterium Oscillochloris trichoides subsp. DG-6.</title>
        <authorList>
            <person name="Kuznetsov B.B."/>
            <person name="Ivanovsky R.N."/>
            <person name="Keppen O.I."/>
            <person name="Sukhacheva M.V."/>
            <person name="Bumazhkin B.K."/>
            <person name="Patutina E.O."/>
            <person name="Beletsky A.V."/>
            <person name="Mardanov A.V."/>
            <person name="Baslerov R.V."/>
            <person name="Panteleeva A.N."/>
            <person name="Kolganova T.V."/>
            <person name="Ravin N.V."/>
            <person name="Skryabin K.G."/>
        </authorList>
    </citation>
    <scope>NUCLEOTIDE SEQUENCE [LARGE SCALE GENOMIC DNA]</scope>
    <source>
        <strain evidence="2 3">DG-6</strain>
    </source>
</reference>
<dbReference type="eggNOG" id="COG1232">
    <property type="taxonomic scope" value="Bacteria"/>
</dbReference>
<gene>
    <name evidence="2" type="ORF">OSCT_2582</name>
</gene>
<dbReference type="PANTHER" id="PTHR42923:SF46">
    <property type="entry name" value="AMINE OXIDASE"/>
    <property type="match status" value="1"/>
</dbReference>
<evidence type="ECO:0000313" key="3">
    <source>
        <dbReference type="Proteomes" id="UP000054010"/>
    </source>
</evidence>
<dbReference type="GO" id="GO:0016491">
    <property type="term" value="F:oxidoreductase activity"/>
    <property type="evidence" value="ECO:0007669"/>
    <property type="project" value="InterPro"/>
</dbReference>
<feature type="domain" description="Amine oxidase" evidence="1">
    <location>
        <begin position="10"/>
        <end position="425"/>
    </location>
</feature>
<evidence type="ECO:0000313" key="2">
    <source>
        <dbReference type="EMBL" id="EFO79456.1"/>
    </source>
</evidence>
<dbReference type="Gene3D" id="3.90.660.20">
    <property type="entry name" value="Protoporphyrinogen oxidase, mitochondrial, domain 2"/>
    <property type="match status" value="1"/>
</dbReference>
<keyword evidence="3" id="KW-1185">Reference proteome</keyword>
<dbReference type="STRING" id="765420.OSCT_2582"/>
<dbReference type="SUPFAM" id="SSF51905">
    <property type="entry name" value="FAD/NAD(P)-binding domain"/>
    <property type="match status" value="1"/>
</dbReference>
<dbReference type="Pfam" id="PF01593">
    <property type="entry name" value="Amino_oxidase"/>
    <property type="match status" value="1"/>
</dbReference>
<proteinExistence type="predicted"/>